<feature type="domain" description="Ig-like" evidence="3">
    <location>
        <begin position="752"/>
        <end position="832"/>
    </location>
</feature>
<reference evidence="5" key="3">
    <citation type="submission" date="2025-09" db="UniProtKB">
        <authorList>
            <consortium name="Ensembl"/>
        </authorList>
    </citation>
    <scope>IDENTIFICATION</scope>
</reference>
<dbReference type="InterPro" id="IPR003961">
    <property type="entry name" value="FN3_dom"/>
</dbReference>
<dbReference type="SMART" id="SM00060">
    <property type="entry name" value="FN3"/>
    <property type="match status" value="5"/>
</dbReference>
<dbReference type="FunFam" id="2.60.40.10:FF:000012">
    <property type="entry name" value="titin isoform X1"/>
    <property type="match status" value="1"/>
</dbReference>
<dbReference type="InterPro" id="IPR036179">
    <property type="entry name" value="Ig-like_dom_sf"/>
</dbReference>
<dbReference type="GeneTree" id="ENSGT01110000267173"/>
<dbReference type="SUPFAM" id="SSF48726">
    <property type="entry name" value="Immunoglobulin"/>
    <property type="match status" value="3"/>
</dbReference>
<dbReference type="FunFam" id="2.60.40.10:FF:000635">
    <property type="entry name" value="Titin b"/>
    <property type="match status" value="1"/>
</dbReference>
<dbReference type="GO" id="GO:0048738">
    <property type="term" value="P:cardiac muscle tissue development"/>
    <property type="evidence" value="ECO:0007669"/>
    <property type="project" value="TreeGrafter"/>
</dbReference>
<feature type="domain" description="Fibronectin type-III" evidence="4">
    <location>
        <begin position="450"/>
        <end position="544"/>
    </location>
</feature>
<dbReference type="FunFam" id="2.60.40.10:FF:000127">
    <property type="entry name" value="titin isoform X1"/>
    <property type="match status" value="1"/>
</dbReference>
<keyword evidence="6" id="KW-1185">Reference proteome</keyword>
<dbReference type="STRING" id="62062.ENSHHUP00000040283"/>
<keyword evidence="2" id="KW-0393">Immunoglobulin domain</keyword>
<dbReference type="InterPro" id="IPR007110">
    <property type="entry name" value="Ig-like_dom"/>
</dbReference>
<sequence>MFLFQAKDKEHRSTKLVVTGLKTGGFYKFRVTALNAAGPSEPGEVPDAIKVEDRTIAPEVDLDATVKERMVVHAGGVIRILAFVSGQPAPKITWSRDDGALPPESAVQTTAISSSLVIKPCTRRHQGVYTLTAANSGGEKKRSIIVDVLDVPGPVGVPFTSENLTSDSCKLSWFCPEDDGGSAITNYIIEKRDAERKAWTALSYTVTRHTAVAHGLQNGKAYFFRIAAENSIGIGPFVNTACEIIIKDPITVPDRPEDLEVTAVHRDYISLTWKPPASDGGSEVTKYILEARMIGKDKFTRLTKEKLMERRYTYDGLRDGDTYEFRVSAVNEIGPSKPSFCTKPITCKDELEPPTIELDFRDKIIIRVGESMALQGRYTGKPSPSITWYRDDEELKADQHIKFKNSLTTMTLGLMKAKREHSGRYCVLVENSTGSRKGICNVTVVDRPTPPVGPVIFDEVHREFMVISWKPPIDSGGVDVSNYIIDQRDVNSDIWRNVTSASTKLTCKIPRLIEGREYIMRICAENMYGISDPLDSEEMRAKDLFRVPEAPEMPNVREVYADNCLVLWSRPRDGGKPITNYILEKKEPAAKRWSRATREPLYPTTQFRVLDLIEGCQYQFRVMAENEIGTGDPSPPSNTILAKDPIVPPSPPVLPEAIDKTKDTVSLKWQLPRHDGKGKIFGYLVEYQKVGAVEWSKGNETPEECPECNYVLKGLEDGAEYNIRVFTVNAAGPSEPAPCKQTVKVHDRLEKPELLLDANMSRDHLAMVGTNITLSSVIKGMPPPTVVWQKNGEEVPADRCTIVATATGSKLVMLNCVRSDSGNYTLTIENAA</sequence>
<feature type="domain" description="Fibronectin type-III" evidence="4">
    <location>
        <begin position="1"/>
        <end position="54"/>
    </location>
</feature>
<dbReference type="Proteomes" id="UP000314982">
    <property type="component" value="Unassembled WGS sequence"/>
</dbReference>
<dbReference type="SMART" id="SM00408">
    <property type="entry name" value="IGc2"/>
    <property type="match status" value="3"/>
</dbReference>
<accession>A0A4W5MR86</accession>
<dbReference type="Ensembl" id="ENSHHUT00000041846.1">
    <property type="protein sequence ID" value="ENSHHUP00000040283.1"/>
    <property type="gene ID" value="ENSHHUG00000024939.1"/>
</dbReference>
<dbReference type="GO" id="GO:0045214">
    <property type="term" value="P:sarcomere organization"/>
    <property type="evidence" value="ECO:0007669"/>
    <property type="project" value="TreeGrafter"/>
</dbReference>
<evidence type="ECO:0000256" key="1">
    <source>
        <dbReference type="ARBA" id="ARBA00022737"/>
    </source>
</evidence>
<reference evidence="6" key="1">
    <citation type="submission" date="2018-06" db="EMBL/GenBank/DDBJ databases">
        <title>Genome assembly of Danube salmon.</title>
        <authorList>
            <person name="Macqueen D.J."/>
            <person name="Gundappa M.K."/>
        </authorList>
    </citation>
    <scope>NUCLEOTIDE SEQUENCE [LARGE SCALE GENOMIC DNA]</scope>
</reference>
<feature type="domain" description="Ig-like" evidence="3">
    <location>
        <begin position="58"/>
        <end position="145"/>
    </location>
</feature>
<evidence type="ECO:0000259" key="4">
    <source>
        <dbReference type="PROSITE" id="PS50853"/>
    </source>
</evidence>
<feature type="domain" description="Ig-like" evidence="3">
    <location>
        <begin position="354"/>
        <end position="443"/>
    </location>
</feature>
<protein>
    <recommendedName>
        <fullName evidence="7">Titin</fullName>
    </recommendedName>
</protein>
<dbReference type="Pfam" id="PF07679">
    <property type="entry name" value="I-set"/>
    <property type="match status" value="3"/>
</dbReference>
<dbReference type="GO" id="GO:0008307">
    <property type="term" value="F:structural constituent of muscle"/>
    <property type="evidence" value="ECO:0007669"/>
    <property type="project" value="TreeGrafter"/>
</dbReference>
<dbReference type="InterPro" id="IPR003598">
    <property type="entry name" value="Ig_sub2"/>
</dbReference>
<dbReference type="Gene3D" id="2.60.40.10">
    <property type="entry name" value="Immunoglobulins"/>
    <property type="match status" value="9"/>
</dbReference>
<feature type="domain" description="Fibronectin type-III" evidence="4">
    <location>
        <begin position="255"/>
        <end position="350"/>
    </location>
</feature>
<dbReference type="FunFam" id="2.60.40.10:FF:000002">
    <property type="entry name" value="Titin a"/>
    <property type="match status" value="2"/>
</dbReference>
<name>A0A4W5MR86_9TELE</name>
<dbReference type="InterPro" id="IPR013783">
    <property type="entry name" value="Ig-like_fold"/>
</dbReference>
<dbReference type="CDD" id="cd00063">
    <property type="entry name" value="FN3"/>
    <property type="match status" value="6"/>
</dbReference>
<evidence type="ECO:0000313" key="5">
    <source>
        <dbReference type="Ensembl" id="ENSHHUP00000040283.1"/>
    </source>
</evidence>
<dbReference type="Pfam" id="PF00041">
    <property type="entry name" value="fn3"/>
    <property type="match status" value="5"/>
</dbReference>
<dbReference type="InterPro" id="IPR036116">
    <property type="entry name" value="FN3_sf"/>
</dbReference>
<dbReference type="PRINTS" id="PR00014">
    <property type="entry name" value="FNTYPEIII"/>
</dbReference>
<dbReference type="PROSITE" id="PS50853">
    <property type="entry name" value="FN3"/>
    <property type="match status" value="6"/>
</dbReference>
<evidence type="ECO:0008006" key="7">
    <source>
        <dbReference type="Google" id="ProtNLM"/>
    </source>
</evidence>
<dbReference type="GO" id="GO:0031430">
    <property type="term" value="C:M band"/>
    <property type="evidence" value="ECO:0007669"/>
    <property type="project" value="TreeGrafter"/>
</dbReference>
<dbReference type="PANTHER" id="PTHR14340:SF13">
    <property type="entry name" value="TITIN"/>
    <property type="match status" value="1"/>
</dbReference>
<dbReference type="PANTHER" id="PTHR14340">
    <property type="entry name" value="MICROFIBRIL-ASSOCIATED GLYCOPROTEIN 3"/>
    <property type="match status" value="1"/>
</dbReference>
<evidence type="ECO:0000256" key="2">
    <source>
        <dbReference type="ARBA" id="ARBA00023319"/>
    </source>
</evidence>
<evidence type="ECO:0000259" key="3">
    <source>
        <dbReference type="PROSITE" id="PS50835"/>
    </source>
</evidence>
<dbReference type="InterPro" id="IPR013098">
    <property type="entry name" value="Ig_I-set"/>
</dbReference>
<dbReference type="SMART" id="SM00409">
    <property type="entry name" value="IG"/>
    <property type="match status" value="2"/>
</dbReference>
<dbReference type="CDD" id="cd05748">
    <property type="entry name" value="Ig_Titin_like"/>
    <property type="match status" value="1"/>
</dbReference>
<dbReference type="FunFam" id="2.60.40.10:FF:000003">
    <property type="entry name" value="Titin isoform E"/>
    <property type="match status" value="1"/>
</dbReference>
<dbReference type="PROSITE" id="PS50835">
    <property type="entry name" value="IG_LIKE"/>
    <property type="match status" value="3"/>
</dbReference>
<dbReference type="InterPro" id="IPR003599">
    <property type="entry name" value="Ig_sub"/>
</dbReference>
<evidence type="ECO:0000313" key="6">
    <source>
        <dbReference type="Proteomes" id="UP000314982"/>
    </source>
</evidence>
<organism evidence="5 6">
    <name type="scientific">Hucho hucho</name>
    <name type="common">huchen</name>
    <dbReference type="NCBI Taxonomy" id="62062"/>
    <lineage>
        <taxon>Eukaryota</taxon>
        <taxon>Metazoa</taxon>
        <taxon>Chordata</taxon>
        <taxon>Craniata</taxon>
        <taxon>Vertebrata</taxon>
        <taxon>Euteleostomi</taxon>
        <taxon>Actinopterygii</taxon>
        <taxon>Neopterygii</taxon>
        <taxon>Teleostei</taxon>
        <taxon>Protacanthopterygii</taxon>
        <taxon>Salmoniformes</taxon>
        <taxon>Salmonidae</taxon>
        <taxon>Salmoninae</taxon>
        <taxon>Hucho</taxon>
    </lineage>
</organism>
<reference evidence="5" key="2">
    <citation type="submission" date="2025-08" db="UniProtKB">
        <authorList>
            <consortium name="Ensembl"/>
        </authorList>
    </citation>
    <scope>IDENTIFICATION</scope>
</reference>
<feature type="domain" description="Fibronectin type-III" evidence="4">
    <location>
        <begin position="151"/>
        <end position="249"/>
    </location>
</feature>
<proteinExistence type="predicted"/>
<dbReference type="AlphaFoldDB" id="A0A4W5MR86"/>
<dbReference type="SUPFAM" id="SSF49265">
    <property type="entry name" value="Fibronectin type III"/>
    <property type="match status" value="3"/>
</dbReference>
<dbReference type="FunFam" id="2.60.40.10:FF:000135">
    <property type="entry name" value="Titin a"/>
    <property type="match status" value="1"/>
</dbReference>
<keyword evidence="1" id="KW-0677">Repeat</keyword>
<dbReference type="FunFam" id="2.60.40.10:FF:000031">
    <property type="entry name" value="Myosin-binding protein C, slow type"/>
    <property type="match status" value="1"/>
</dbReference>
<feature type="domain" description="Fibronectin type-III" evidence="4">
    <location>
        <begin position="550"/>
        <end position="645"/>
    </location>
</feature>
<feature type="domain" description="Fibronectin type-III" evidence="4">
    <location>
        <begin position="648"/>
        <end position="748"/>
    </location>
</feature>